<dbReference type="RefSeq" id="WP_116757026.1">
    <property type="nucleotide sequence ID" value="NZ_JBHUEX010000001.1"/>
</dbReference>
<evidence type="ECO:0000256" key="5">
    <source>
        <dbReference type="ARBA" id="ARBA00022692"/>
    </source>
</evidence>
<evidence type="ECO:0000256" key="4">
    <source>
        <dbReference type="ARBA" id="ARBA00022475"/>
    </source>
</evidence>
<dbReference type="Pfam" id="PF00528">
    <property type="entry name" value="BPD_transp_1"/>
    <property type="match status" value="1"/>
</dbReference>
<dbReference type="CDD" id="cd06261">
    <property type="entry name" value="TM_PBP2"/>
    <property type="match status" value="1"/>
</dbReference>
<dbReference type="AlphaFoldDB" id="A0A2V1HPQ7"/>
<dbReference type="PANTHER" id="PTHR30614:SF20">
    <property type="entry name" value="GLUTAMINE TRANSPORT SYSTEM PERMEASE PROTEIN GLNP"/>
    <property type="match status" value="1"/>
</dbReference>
<evidence type="ECO:0000313" key="12">
    <source>
        <dbReference type="Proteomes" id="UP000244893"/>
    </source>
</evidence>
<gene>
    <name evidence="11" type="ORF">DDQ50_12505</name>
</gene>
<feature type="domain" description="ABC transmembrane type-1" evidence="10">
    <location>
        <begin position="23"/>
        <end position="211"/>
    </location>
</feature>
<dbReference type="NCBIfam" id="TIGR01726">
    <property type="entry name" value="HEQRo_perm_3TM"/>
    <property type="match status" value="1"/>
</dbReference>
<protein>
    <submittedName>
        <fullName evidence="11">Nickel transporter</fullName>
    </submittedName>
</protein>
<reference evidence="11 12" key="1">
    <citation type="submission" date="2018-05" db="EMBL/GenBank/DDBJ databases">
        <title>Amnibacterium sp. M8JJ-5, whole genome shotgun sequence.</title>
        <authorList>
            <person name="Tuo L."/>
        </authorList>
    </citation>
    <scope>NUCLEOTIDE SEQUENCE [LARGE SCALE GENOMIC DNA]</scope>
    <source>
        <strain evidence="11 12">M8JJ-5</strain>
    </source>
</reference>
<dbReference type="Gene3D" id="1.10.3720.10">
    <property type="entry name" value="MetI-like"/>
    <property type="match status" value="1"/>
</dbReference>
<dbReference type="InterPro" id="IPR000515">
    <property type="entry name" value="MetI-like"/>
</dbReference>
<evidence type="ECO:0000256" key="9">
    <source>
        <dbReference type="RuleBase" id="RU363032"/>
    </source>
</evidence>
<comment type="similarity">
    <text evidence="2">Belongs to the binding-protein-dependent transport system permease family. HisMQ subfamily.</text>
</comment>
<keyword evidence="4" id="KW-1003">Cell membrane</keyword>
<dbReference type="PROSITE" id="PS50928">
    <property type="entry name" value="ABC_TM1"/>
    <property type="match status" value="1"/>
</dbReference>
<dbReference type="OrthoDB" id="9814902at2"/>
<dbReference type="EMBL" id="QEOP01000002">
    <property type="protein sequence ID" value="PVZ94515.1"/>
    <property type="molecule type" value="Genomic_DNA"/>
</dbReference>
<accession>A0A2V1HPQ7</accession>
<keyword evidence="8 9" id="KW-0472">Membrane</keyword>
<organism evidence="11 12">
    <name type="scientific">Amnibacterium flavum</name>
    <dbReference type="NCBI Taxonomy" id="2173173"/>
    <lineage>
        <taxon>Bacteria</taxon>
        <taxon>Bacillati</taxon>
        <taxon>Actinomycetota</taxon>
        <taxon>Actinomycetes</taxon>
        <taxon>Micrococcales</taxon>
        <taxon>Microbacteriaceae</taxon>
        <taxon>Amnibacterium</taxon>
    </lineage>
</organism>
<feature type="transmembrane region" description="Helical" evidence="9">
    <location>
        <begin position="22"/>
        <end position="44"/>
    </location>
</feature>
<keyword evidence="6" id="KW-0029">Amino-acid transport</keyword>
<evidence type="ECO:0000256" key="1">
    <source>
        <dbReference type="ARBA" id="ARBA00004651"/>
    </source>
</evidence>
<keyword evidence="3 9" id="KW-0813">Transport</keyword>
<keyword evidence="12" id="KW-1185">Reference proteome</keyword>
<dbReference type="SUPFAM" id="SSF161098">
    <property type="entry name" value="MetI-like"/>
    <property type="match status" value="1"/>
</dbReference>
<evidence type="ECO:0000256" key="3">
    <source>
        <dbReference type="ARBA" id="ARBA00022448"/>
    </source>
</evidence>
<dbReference type="InterPro" id="IPR043429">
    <property type="entry name" value="ArtM/GltK/GlnP/TcyL/YhdX-like"/>
</dbReference>
<evidence type="ECO:0000256" key="2">
    <source>
        <dbReference type="ARBA" id="ARBA00010072"/>
    </source>
</evidence>
<name>A0A2V1HPQ7_9MICO</name>
<dbReference type="GO" id="GO:0006865">
    <property type="term" value="P:amino acid transport"/>
    <property type="evidence" value="ECO:0007669"/>
    <property type="project" value="UniProtKB-KW"/>
</dbReference>
<dbReference type="InterPro" id="IPR035906">
    <property type="entry name" value="MetI-like_sf"/>
</dbReference>
<dbReference type="PANTHER" id="PTHR30614">
    <property type="entry name" value="MEMBRANE COMPONENT OF AMINO ACID ABC TRANSPORTER"/>
    <property type="match status" value="1"/>
</dbReference>
<evidence type="ECO:0000313" key="11">
    <source>
        <dbReference type="EMBL" id="PVZ94515.1"/>
    </source>
</evidence>
<evidence type="ECO:0000256" key="7">
    <source>
        <dbReference type="ARBA" id="ARBA00022989"/>
    </source>
</evidence>
<comment type="caution">
    <text evidence="11">The sequence shown here is derived from an EMBL/GenBank/DDBJ whole genome shotgun (WGS) entry which is preliminary data.</text>
</comment>
<dbReference type="GO" id="GO:0022857">
    <property type="term" value="F:transmembrane transporter activity"/>
    <property type="evidence" value="ECO:0007669"/>
    <property type="project" value="InterPro"/>
</dbReference>
<sequence length="222" mass="24175">MNGGYQFDFSAVLARYPLFFEAALLTLEILAIATVASLVIGLFAGIGLTSERWYVRGPVRAYVDLFRLTPLLVQIVTIFFLLPIVGITVNALVSGIIALSLNYAAFYAEIFKAGITSIDRGQWEASRAMGMKDSTALRRVILPQAIRRMLPPVGNMLVSLTKDTSLVSVIGVAELMSVSQTLGASTFRNLESLLVVTVFYLAINIPLSALVSYLHKKQVVNA</sequence>
<keyword evidence="7 9" id="KW-1133">Transmembrane helix</keyword>
<keyword evidence="5 9" id="KW-0812">Transmembrane</keyword>
<evidence type="ECO:0000256" key="8">
    <source>
        <dbReference type="ARBA" id="ARBA00023136"/>
    </source>
</evidence>
<comment type="subcellular location">
    <subcellularLocation>
        <location evidence="1 9">Cell membrane</location>
        <topology evidence="1 9">Multi-pass membrane protein</topology>
    </subcellularLocation>
</comment>
<dbReference type="Proteomes" id="UP000244893">
    <property type="component" value="Unassembled WGS sequence"/>
</dbReference>
<proteinExistence type="inferred from homology"/>
<feature type="transmembrane region" description="Helical" evidence="9">
    <location>
        <begin position="193"/>
        <end position="214"/>
    </location>
</feature>
<evidence type="ECO:0000256" key="6">
    <source>
        <dbReference type="ARBA" id="ARBA00022970"/>
    </source>
</evidence>
<evidence type="ECO:0000259" key="10">
    <source>
        <dbReference type="PROSITE" id="PS50928"/>
    </source>
</evidence>
<dbReference type="GO" id="GO:0043190">
    <property type="term" value="C:ATP-binding cassette (ABC) transporter complex"/>
    <property type="evidence" value="ECO:0007669"/>
    <property type="project" value="InterPro"/>
</dbReference>
<dbReference type="FunFam" id="1.10.3720.10:FF:000006">
    <property type="entry name" value="Glutamate/aspartate ABC transporter, permease protein GltK"/>
    <property type="match status" value="1"/>
</dbReference>
<dbReference type="InterPro" id="IPR010065">
    <property type="entry name" value="AA_ABC_transptr_permease_3TM"/>
</dbReference>